<reference evidence="2 3" key="1">
    <citation type="submission" date="2019-05" db="EMBL/GenBank/DDBJ databases">
        <title>Another draft genome of Portunus trituberculatus and its Hox gene families provides insights of decapod evolution.</title>
        <authorList>
            <person name="Jeong J.-H."/>
            <person name="Song I."/>
            <person name="Kim S."/>
            <person name="Choi T."/>
            <person name="Kim D."/>
            <person name="Ryu S."/>
            <person name="Kim W."/>
        </authorList>
    </citation>
    <scope>NUCLEOTIDE SEQUENCE [LARGE SCALE GENOMIC DNA]</scope>
    <source>
        <tissue evidence="2">Muscle</tissue>
    </source>
</reference>
<sequence length="97" mass="11165">MHIHLLRSCHSSAHPSSYVPSLPSNLLHLFPTPTLPPTALPYPSASYTFLHLLPCLETPASKPFGDKNPVSRRYEEEYEEEKEQDRNRHEEVKREGK</sequence>
<evidence type="ECO:0000256" key="1">
    <source>
        <dbReference type="SAM" id="MobiDB-lite"/>
    </source>
</evidence>
<evidence type="ECO:0000313" key="2">
    <source>
        <dbReference type="EMBL" id="MPC76116.1"/>
    </source>
</evidence>
<feature type="region of interest" description="Disordered" evidence="1">
    <location>
        <begin position="58"/>
        <end position="97"/>
    </location>
</feature>
<dbReference type="AlphaFoldDB" id="A0A5B7I2B5"/>
<keyword evidence="3" id="KW-1185">Reference proteome</keyword>
<accession>A0A5B7I2B5</accession>
<proteinExistence type="predicted"/>
<evidence type="ECO:0000313" key="3">
    <source>
        <dbReference type="Proteomes" id="UP000324222"/>
    </source>
</evidence>
<dbReference type="EMBL" id="VSRR010042634">
    <property type="protein sequence ID" value="MPC76116.1"/>
    <property type="molecule type" value="Genomic_DNA"/>
</dbReference>
<organism evidence="2 3">
    <name type="scientific">Portunus trituberculatus</name>
    <name type="common">Swimming crab</name>
    <name type="synonym">Neptunus trituberculatus</name>
    <dbReference type="NCBI Taxonomy" id="210409"/>
    <lineage>
        <taxon>Eukaryota</taxon>
        <taxon>Metazoa</taxon>
        <taxon>Ecdysozoa</taxon>
        <taxon>Arthropoda</taxon>
        <taxon>Crustacea</taxon>
        <taxon>Multicrustacea</taxon>
        <taxon>Malacostraca</taxon>
        <taxon>Eumalacostraca</taxon>
        <taxon>Eucarida</taxon>
        <taxon>Decapoda</taxon>
        <taxon>Pleocyemata</taxon>
        <taxon>Brachyura</taxon>
        <taxon>Eubrachyura</taxon>
        <taxon>Portunoidea</taxon>
        <taxon>Portunidae</taxon>
        <taxon>Portuninae</taxon>
        <taxon>Portunus</taxon>
    </lineage>
</organism>
<comment type="caution">
    <text evidence="2">The sequence shown here is derived from an EMBL/GenBank/DDBJ whole genome shotgun (WGS) entry which is preliminary data.</text>
</comment>
<name>A0A5B7I2B5_PORTR</name>
<gene>
    <name evidence="2" type="ORF">E2C01_070521</name>
</gene>
<feature type="compositionally biased region" description="Basic and acidic residues" evidence="1">
    <location>
        <begin position="83"/>
        <end position="97"/>
    </location>
</feature>
<protein>
    <submittedName>
        <fullName evidence="2">Uncharacterized protein</fullName>
    </submittedName>
</protein>
<dbReference type="Proteomes" id="UP000324222">
    <property type="component" value="Unassembled WGS sequence"/>
</dbReference>